<keyword evidence="4" id="KW-1185">Reference proteome</keyword>
<feature type="compositionally biased region" description="Basic and acidic residues" evidence="1">
    <location>
        <begin position="142"/>
        <end position="159"/>
    </location>
</feature>
<keyword evidence="2" id="KW-0472">Membrane</keyword>
<feature type="region of interest" description="Disordered" evidence="1">
    <location>
        <begin position="141"/>
        <end position="180"/>
    </location>
</feature>
<organism evidence="3 4">
    <name type="scientific">Actinomadura sediminis</name>
    <dbReference type="NCBI Taxonomy" id="1038904"/>
    <lineage>
        <taxon>Bacteria</taxon>
        <taxon>Bacillati</taxon>
        <taxon>Actinomycetota</taxon>
        <taxon>Actinomycetes</taxon>
        <taxon>Streptosporangiales</taxon>
        <taxon>Thermomonosporaceae</taxon>
        <taxon>Actinomadura</taxon>
    </lineage>
</organism>
<proteinExistence type="predicted"/>
<gene>
    <name evidence="3" type="ORF">ACFQ11_00705</name>
</gene>
<evidence type="ECO:0000256" key="2">
    <source>
        <dbReference type="SAM" id="Phobius"/>
    </source>
</evidence>
<comment type="caution">
    <text evidence="3">The sequence shown here is derived from an EMBL/GenBank/DDBJ whole genome shotgun (WGS) entry which is preliminary data.</text>
</comment>
<keyword evidence="2" id="KW-1133">Transmembrane helix</keyword>
<sequence length="180" mass="19056">MTPAGGRPDGAAGGTPRRDGPGGAAPAPGRVLVTGTRARAARRPRYPVTLEIDEQTGLGEAYMRSLVRAQFRLAARLCGVLALVVFGLPGLFALVPAAREQQVFGLPLPWAVLAGAIYPCFVVLGRMYVRLAERNEDDFAELVDRDPAARDPAARDPAARDPLATDPAGVPRPRPSDRPA</sequence>
<evidence type="ECO:0000256" key="1">
    <source>
        <dbReference type="SAM" id="MobiDB-lite"/>
    </source>
</evidence>
<dbReference type="Proteomes" id="UP001596972">
    <property type="component" value="Unassembled WGS sequence"/>
</dbReference>
<feature type="region of interest" description="Disordered" evidence="1">
    <location>
        <begin position="1"/>
        <end position="29"/>
    </location>
</feature>
<dbReference type="EMBL" id="JBHTJA010000001">
    <property type="protein sequence ID" value="MFD0898912.1"/>
    <property type="molecule type" value="Genomic_DNA"/>
</dbReference>
<evidence type="ECO:0008006" key="5">
    <source>
        <dbReference type="Google" id="ProtNLM"/>
    </source>
</evidence>
<reference evidence="4" key="1">
    <citation type="journal article" date="2019" name="Int. J. Syst. Evol. Microbiol.">
        <title>The Global Catalogue of Microorganisms (GCM) 10K type strain sequencing project: providing services to taxonomists for standard genome sequencing and annotation.</title>
        <authorList>
            <consortium name="The Broad Institute Genomics Platform"/>
            <consortium name="The Broad Institute Genome Sequencing Center for Infectious Disease"/>
            <person name="Wu L."/>
            <person name="Ma J."/>
        </authorList>
    </citation>
    <scope>NUCLEOTIDE SEQUENCE [LARGE SCALE GENOMIC DNA]</scope>
    <source>
        <strain evidence="4">JCM 31202</strain>
    </source>
</reference>
<feature type="transmembrane region" description="Helical" evidence="2">
    <location>
        <begin position="110"/>
        <end position="129"/>
    </location>
</feature>
<evidence type="ECO:0000313" key="4">
    <source>
        <dbReference type="Proteomes" id="UP001596972"/>
    </source>
</evidence>
<dbReference type="RefSeq" id="WP_378295707.1">
    <property type="nucleotide sequence ID" value="NZ_JBHTJA010000001.1"/>
</dbReference>
<name>A0ABW3EHX1_9ACTN</name>
<keyword evidence="2" id="KW-0812">Transmembrane</keyword>
<feature type="transmembrane region" description="Helical" evidence="2">
    <location>
        <begin position="73"/>
        <end position="98"/>
    </location>
</feature>
<evidence type="ECO:0000313" key="3">
    <source>
        <dbReference type="EMBL" id="MFD0898912.1"/>
    </source>
</evidence>
<protein>
    <recommendedName>
        <fullName evidence="5">DUF485 domain-containing protein</fullName>
    </recommendedName>
</protein>
<accession>A0ABW3EHX1</accession>